<comment type="subcellular location">
    <subcellularLocation>
        <location evidence="1">Nucleus</location>
    </subcellularLocation>
</comment>
<keyword evidence="3" id="KW-0677">Repeat</keyword>
<dbReference type="GO" id="GO:0006351">
    <property type="term" value="P:DNA-templated transcription"/>
    <property type="evidence" value="ECO:0007669"/>
    <property type="project" value="InterPro"/>
</dbReference>
<dbReference type="EMBL" id="PDND01000836">
    <property type="protein sequence ID" value="PGH28301.1"/>
    <property type="molecule type" value="Genomic_DNA"/>
</dbReference>
<dbReference type="PANTHER" id="PTHR40626">
    <property type="entry name" value="MIP31509P"/>
    <property type="match status" value="1"/>
</dbReference>
<feature type="compositionally biased region" description="Pro residues" evidence="8">
    <location>
        <begin position="15"/>
        <end position="25"/>
    </location>
</feature>
<keyword evidence="2" id="KW-0479">Metal-binding</keyword>
<evidence type="ECO:0000259" key="9">
    <source>
        <dbReference type="PROSITE" id="PS50157"/>
    </source>
</evidence>
<dbReference type="PROSITE" id="PS00028">
    <property type="entry name" value="ZINC_FINGER_C2H2_1"/>
    <property type="match status" value="1"/>
</dbReference>
<feature type="region of interest" description="Disordered" evidence="8">
    <location>
        <begin position="170"/>
        <end position="197"/>
    </location>
</feature>
<dbReference type="Pfam" id="PF04082">
    <property type="entry name" value="Fungal_trans"/>
    <property type="match status" value="1"/>
</dbReference>
<dbReference type="CDD" id="cd12148">
    <property type="entry name" value="fungal_TF_MHR"/>
    <property type="match status" value="1"/>
</dbReference>
<evidence type="ECO:0000313" key="11">
    <source>
        <dbReference type="Proteomes" id="UP000226031"/>
    </source>
</evidence>
<dbReference type="GO" id="GO:0000785">
    <property type="term" value="C:chromatin"/>
    <property type="evidence" value="ECO:0007669"/>
    <property type="project" value="TreeGrafter"/>
</dbReference>
<dbReference type="GO" id="GO:0005634">
    <property type="term" value="C:nucleus"/>
    <property type="evidence" value="ECO:0007669"/>
    <property type="project" value="UniProtKB-SubCell"/>
</dbReference>
<dbReference type="GO" id="GO:0000978">
    <property type="term" value="F:RNA polymerase II cis-regulatory region sequence-specific DNA binding"/>
    <property type="evidence" value="ECO:0007669"/>
    <property type="project" value="InterPro"/>
</dbReference>
<evidence type="ECO:0000256" key="5">
    <source>
        <dbReference type="ARBA" id="ARBA00022833"/>
    </source>
</evidence>
<dbReference type="InterPro" id="IPR013087">
    <property type="entry name" value="Znf_C2H2_type"/>
</dbReference>
<dbReference type="Proteomes" id="UP000226031">
    <property type="component" value="Unassembled WGS sequence"/>
</dbReference>
<dbReference type="PANTHER" id="PTHR40626:SF12">
    <property type="entry name" value="RFEC"/>
    <property type="match status" value="1"/>
</dbReference>
<dbReference type="SUPFAM" id="SSF57667">
    <property type="entry name" value="beta-beta-alpha zinc fingers"/>
    <property type="match status" value="1"/>
</dbReference>
<feature type="region of interest" description="Disordered" evidence="8">
    <location>
        <begin position="391"/>
        <end position="437"/>
    </location>
</feature>
<reference evidence="10 11" key="1">
    <citation type="submission" date="2017-10" db="EMBL/GenBank/DDBJ databases">
        <title>Comparative genomics in systemic dimorphic fungi from Ajellomycetaceae.</title>
        <authorList>
            <person name="Munoz J.F."/>
            <person name="Mcewen J.G."/>
            <person name="Clay O.K."/>
            <person name="Cuomo C.A."/>
        </authorList>
    </citation>
    <scope>NUCLEOTIDE SEQUENCE [LARGE SCALE GENOMIC DNA]</scope>
    <source>
        <strain evidence="10 11">UAMH4076</strain>
    </source>
</reference>
<dbReference type="InterPro" id="IPR036236">
    <property type="entry name" value="Znf_C2H2_sf"/>
</dbReference>
<evidence type="ECO:0000256" key="6">
    <source>
        <dbReference type="ARBA" id="ARBA00023242"/>
    </source>
</evidence>
<name>A0A2B7Z4L0_9EURO</name>
<feature type="region of interest" description="Disordered" evidence="8">
    <location>
        <begin position="1"/>
        <end position="127"/>
    </location>
</feature>
<dbReference type="GO" id="GO:0000981">
    <property type="term" value="F:DNA-binding transcription factor activity, RNA polymerase II-specific"/>
    <property type="evidence" value="ECO:0007669"/>
    <property type="project" value="InterPro"/>
</dbReference>
<dbReference type="STRING" id="73230.A0A2B7Z4L0"/>
<dbReference type="Gene3D" id="3.30.160.60">
    <property type="entry name" value="Classic Zinc Finger"/>
    <property type="match status" value="2"/>
</dbReference>
<gene>
    <name evidence="10" type="ORF">GX50_08962</name>
</gene>
<sequence>MDPNIRAQASRPPSANIPPQGPPPLSNLHQYQMQPHYSMAQPHTLPPLQHPQSHSPVHPSYLGQPYRHEMPRYPPTSANDVYAASSAPMPPHTTVNSLPPSSFLTHHHSQQQYSSHGLLPPSTTSHAYPQPIAPAPPRDRRADYGGALPSGAFSGAGSKRPIVANTNSLPNSPTAFVPKDPPRTQVVGSQGRRGILPSVPGRAAAITNGANGTAKTAIPAKDADGKFPCPHCNKTYLHAKHLKRHLLRHTGDRPYMCVLCKDTFSRSDILKRHFQKCSLRRGNPTGVSHLSHPHAHLKKAQAAGIVPKPVSGDVSSSVPTSNGIVGTPFGEGHVNGVGMSSGHHNPGFTDQRPLGYPMHPVGGMNRGHIDHGYPQNQMHQRAPWMAEPKQSPYLTQSGADTTGQSNVDLPPIDAAKSANMPDNKRPGMPTGPNPGQSGEIDWTSMFQAGTHDGYMQPMFPASVAPVPDSMHSQVDTDRKFYPAATSGQPEGGLNGLYLASTSLGGDGTLGSYPIWNFNMSQNTPLQCKADRLIDFCFPAGLQEPFNLRANNAQLLKHCLTADNVKHFLELFTNYQGHWPYLHIATFNFLDAYDGLILAMCCIGAVYSDRVDQDLVRSLVAQTKAAILRTSRIQHDLRTDLASDTDPSIKVEFTHPKPLLATDIEEMQSIFMLNTLSVWHDGPKQRAAARSEFSLFARFIRRFRLLEPAGPENPSCYSLLHNLPPNEAVDISNWNWLAWVEQEKRSRLVFMFYLADSAMAMFFNCPPLLNPQEIKLPLPCDDAAWEARDPQQCADALGLRGPDVQAMVNVTGSRRIKQLEMNQALSALQSPVVDFRPGTTNVYSKFILIHALHIQIWLVQKQMSLGNSFENENGKSIDIGTPDGFTASNIYNPLSRSDCASMDGTVVKSNPSSGHVTPTNGSPLNVSSPSFHNPHTNIIFKSTTQALKKWKRVWDEDMALQYPPTPTSTGTSTSSRRFGFCRDAVPYYWLAQALLCPSQRDDWKLAPDARLIHIMSMLRKVRGYAQTDAAQRGEGLGSISEIDDGYAIEEDLTLDMKLLFRAPMRRRDERKGM</sequence>
<feature type="compositionally biased region" description="Polar residues" evidence="8">
    <location>
        <begin position="93"/>
        <end position="104"/>
    </location>
</feature>
<feature type="compositionally biased region" description="Polar residues" evidence="8">
    <location>
        <begin position="392"/>
        <end position="407"/>
    </location>
</feature>
<keyword evidence="4 7" id="KW-0863">Zinc-finger</keyword>
<keyword evidence="6" id="KW-0539">Nucleus</keyword>
<keyword evidence="5" id="KW-0862">Zinc</keyword>
<evidence type="ECO:0000256" key="4">
    <source>
        <dbReference type="ARBA" id="ARBA00022771"/>
    </source>
</evidence>
<feature type="domain" description="C2H2-type" evidence="9">
    <location>
        <begin position="227"/>
        <end position="254"/>
    </location>
</feature>
<organism evidence="10 11">
    <name type="scientific">[Emmonsia] crescens</name>
    <dbReference type="NCBI Taxonomy" id="73230"/>
    <lineage>
        <taxon>Eukaryota</taxon>
        <taxon>Fungi</taxon>
        <taxon>Dikarya</taxon>
        <taxon>Ascomycota</taxon>
        <taxon>Pezizomycotina</taxon>
        <taxon>Eurotiomycetes</taxon>
        <taxon>Eurotiomycetidae</taxon>
        <taxon>Onygenales</taxon>
        <taxon>Ajellomycetaceae</taxon>
        <taxon>Emergomyces</taxon>
    </lineage>
</organism>
<evidence type="ECO:0000256" key="8">
    <source>
        <dbReference type="SAM" id="MobiDB-lite"/>
    </source>
</evidence>
<evidence type="ECO:0000313" key="10">
    <source>
        <dbReference type="EMBL" id="PGH28301.1"/>
    </source>
</evidence>
<proteinExistence type="predicted"/>
<evidence type="ECO:0000256" key="7">
    <source>
        <dbReference type="PROSITE-ProRule" id="PRU00042"/>
    </source>
</evidence>
<dbReference type="PROSITE" id="PS50157">
    <property type="entry name" value="ZINC_FINGER_C2H2_2"/>
    <property type="match status" value="1"/>
</dbReference>
<dbReference type="InterPro" id="IPR007219">
    <property type="entry name" value="XnlR_reg_dom"/>
</dbReference>
<evidence type="ECO:0000256" key="3">
    <source>
        <dbReference type="ARBA" id="ARBA00022737"/>
    </source>
</evidence>
<protein>
    <recommendedName>
        <fullName evidence="9">C2H2-type domain-containing protein</fullName>
    </recommendedName>
</protein>
<evidence type="ECO:0000256" key="2">
    <source>
        <dbReference type="ARBA" id="ARBA00022723"/>
    </source>
</evidence>
<dbReference type="AlphaFoldDB" id="A0A2B7Z4L0"/>
<evidence type="ECO:0000256" key="1">
    <source>
        <dbReference type="ARBA" id="ARBA00004123"/>
    </source>
</evidence>
<dbReference type="SMART" id="SM00355">
    <property type="entry name" value="ZnF_C2H2"/>
    <property type="match status" value="2"/>
</dbReference>
<dbReference type="VEuPathDB" id="FungiDB:EMCG_00209"/>
<comment type="caution">
    <text evidence="10">The sequence shown here is derived from an EMBL/GenBank/DDBJ whole genome shotgun (WGS) entry which is preliminary data.</text>
</comment>
<keyword evidence="11" id="KW-1185">Reference proteome</keyword>
<dbReference type="GO" id="GO:0008270">
    <property type="term" value="F:zinc ion binding"/>
    <property type="evidence" value="ECO:0007669"/>
    <property type="project" value="UniProtKB-KW"/>
</dbReference>
<dbReference type="InterPro" id="IPR051059">
    <property type="entry name" value="VerF-like"/>
</dbReference>
<accession>A0A2B7Z4L0</accession>